<dbReference type="GO" id="GO:0033014">
    <property type="term" value="P:tetrapyrrole biosynthetic process"/>
    <property type="evidence" value="ECO:0007669"/>
    <property type="project" value="InterPro"/>
</dbReference>
<reference evidence="3" key="1">
    <citation type="submission" date="2016-07" db="EMBL/GenBank/DDBJ databases">
        <title>Phaeobacter portensis sp. nov., a tropodithietic acid producing bacterium isolated from a German harbor.</title>
        <authorList>
            <person name="Freese H.M."/>
            <person name="Bunk B."/>
            <person name="Breider S."/>
            <person name="Brinkhoff T."/>
        </authorList>
    </citation>
    <scope>NUCLEOTIDE SEQUENCE [LARGE SCALE GENOMIC DNA]</scope>
    <source>
        <strain evidence="3">P97</strain>
    </source>
</reference>
<dbReference type="STRING" id="1844006.PhaeoP97_03396"/>
<proteinExistence type="predicted"/>
<dbReference type="AlphaFoldDB" id="A0A1L3I954"/>
<evidence type="ECO:0000313" key="3">
    <source>
        <dbReference type="Proteomes" id="UP000183859"/>
    </source>
</evidence>
<dbReference type="InterPro" id="IPR003754">
    <property type="entry name" value="4pyrrol_synth_uPrphyn_synth"/>
</dbReference>
<evidence type="ECO:0000259" key="1">
    <source>
        <dbReference type="Pfam" id="PF02602"/>
    </source>
</evidence>
<dbReference type="KEGG" id="php:PhaeoP97_03396"/>
<dbReference type="RefSeq" id="WP_072506042.1">
    <property type="nucleotide sequence ID" value="NZ_CP016364.1"/>
</dbReference>
<dbReference type="EMBL" id="CP016364">
    <property type="protein sequence ID" value="APG48749.1"/>
    <property type="molecule type" value="Genomic_DNA"/>
</dbReference>
<feature type="domain" description="Tetrapyrrole biosynthesis uroporphyrinogen III synthase" evidence="1">
    <location>
        <begin position="24"/>
        <end position="219"/>
    </location>
</feature>
<sequence length="240" mass="25370">MAGLLLTRPRAAAEQFAADLDAQTRAGLIVIVAPLIETCRTGPVGTGSCGRDVIFSSANAVRYAAAPLSDQQAYCVGQRTVEAARAFGWQADYCGQDADGLIATLTDAPPMRPLVHMHGTHTRGNIAARLRAAGMDCDEQVIYDQPTLSYNKDARLLIDAQVSLIVPLFSPRTAAQFVKLAPYLADLYLIALSSAVAGPLKGLNCKDLRICKAPTGDNMQDLVRDAAVALARVEGGSSAQ</sequence>
<protein>
    <submittedName>
        <fullName evidence="2">Uoporphyrinogen-III synthase HemD-like protein</fullName>
    </submittedName>
</protein>
<dbReference type="InterPro" id="IPR036108">
    <property type="entry name" value="4pyrrol_syn_uPrphyn_synt_sf"/>
</dbReference>
<accession>A0A1L3I954</accession>
<dbReference type="OrthoDB" id="7204250at2"/>
<name>A0A1L3I954_9RHOB</name>
<dbReference type="Pfam" id="PF02602">
    <property type="entry name" value="HEM4"/>
    <property type="match status" value="1"/>
</dbReference>
<dbReference type="GO" id="GO:0004852">
    <property type="term" value="F:uroporphyrinogen-III synthase activity"/>
    <property type="evidence" value="ECO:0007669"/>
    <property type="project" value="InterPro"/>
</dbReference>
<gene>
    <name evidence="2" type="ORF">PhaeoP97_03396</name>
</gene>
<dbReference type="CDD" id="cd06578">
    <property type="entry name" value="HemD"/>
    <property type="match status" value="1"/>
</dbReference>
<dbReference type="Gene3D" id="3.40.50.10090">
    <property type="match status" value="2"/>
</dbReference>
<evidence type="ECO:0000313" key="2">
    <source>
        <dbReference type="EMBL" id="APG48749.1"/>
    </source>
</evidence>
<dbReference type="Proteomes" id="UP000183859">
    <property type="component" value="Chromosome"/>
</dbReference>
<dbReference type="SUPFAM" id="SSF69618">
    <property type="entry name" value="HemD-like"/>
    <property type="match status" value="1"/>
</dbReference>
<keyword evidence="3" id="KW-1185">Reference proteome</keyword>
<organism evidence="2 3">
    <name type="scientific">Phaeobacter porticola</name>
    <dbReference type="NCBI Taxonomy" id="1844006"/>
    <lineage>
        <taxon>Bacteria</taxon>
        <taxon>Pseudomonadati</taxon>
        <taxon>Pseudomonadota</taxon>
        <taxon>Alphaproteobacteria</taxon>
        <taxon>Rhodobacterales</taxon>
        <taxon>Roseobacteraceae</taxon>
        <taxon>Phaeobacter</taxon>
    </lineage>
</organism>